<dbReference type="PANTHER" id="PTHR13887">
    <property type="entry name" value="GLUTATHIONE S-TRANSFERASE KAPPA"/>
    <property type="match status" value="1"/>
</dbReference>
<dbReference type="Pfam" id="PF01323">
    <property type="entry name" value="DSBA"/>
    <property type="match status" value="1"/>
</dbReference>
<accession>A0A1I4C493</accession>
<proteinExistence type="predicted"/>
<dbReference type="OrthoDB" id="9799122at2"/>
<keyword evidence="3" id="KW-1015">Disulfide bond</keyword>
<dbReference type="PANTHER" id="PTHR13887:SF14">
    <property type="entry name" value="DISULFIDE BOND FORMATION PROTEIN D"/>
    <property type="match status" value="1"/>
</dbReference>
<dbReference type="AlphaFoldDB" id="A0A1I4C493"/>
<dbReference type="InterPro" id="IPR001853">
    <property type="entry name" value="DSBA-like_thioredoxin_dom"/>
</dbReference>
<keyword evidence="1" id="KW-0732">Signal</keyword>
<dbReference type="Proteomes" id="UP000323300">
    <property type="component" value="Unassembled WGS sequence"/>
</dbReference>
<sequence length="219" mass="24222">MTPQTPTGHTAPLIVDFFHDVVCGWCYVMSPRLRQVAAELDIAVRHRSFVLQDSRERIMEAFGTMEKAKTEILGHWEACAKQDDEQRIDIEGMRAESFEYPSGLAGALACQAAHIIGGDAAHWDYFDAVQNAHLSQHRNIGNPSVLLDIAVDLGFARDVFASRMNSEAADSRVQADRDEARKLGIRSIPTLIVGPDLDRLQTMPAPALKARLQAVMQNA</sequence>
<feature type="domain" description="DSBA-like thioredoxin" evidence="5">
    <location>
        <begin position="15"/>
        <end position="195"/>
    </location>
</feature>
<name>A0A1I4C493_9HYPH</name>
<reference evidence="6 7" key="1">
    <citation type="submission" date="2016-10" db="EMBL/GenBank/DDBJ databases">
        <authorList>
            <person name="Varghese N."/>
            <person name="Submissions S."/>
        </authorList>
    </citation>
    <scope>NUCLEOTIDE SEQUENCE [LARGE SCALE GENOMIC DNA]</scope>
    <source>
        <strain evidence="6 7">DSM 21822</strain>
    </source>
</reference>
<dbReference type="GO" id="GO:0016491">
    <property type="term" value="F:oxidoreductase activity"/>
    <property type="evidence" value="ECO:0007669"/>
    <property type="project" value="UniProtKB-KW"/>
</dbReference>
<evidence type="ECO:0000259" key="5">
    <source>
        <dbReference type="Pfam" id="PF01323"/>
    </source>
</evidence>
<dbReference type="EMBL" id="FOSL01000012">
    <property type="protein sequence ID" value="SFK75924.1"/>
    <property type="molecule type" value="Genomic_DNA"/>
</dbReference>
<keyword evidence="2" id="KW-0560">Oxidoreductase</keyword>
<keyword evidence="7" id="KW-1185">Reference proteome</keyword>
<protein>
    <submittedName>
        <fullName evidence="6">Predicted dithiol-disulfide isomerase, DsbA family</fullName>
    </submittedName>
</protein>
<evidence type="ECO:0000313" key="6">
    <source>
        <dbReference type="EMBL" id="SFK75924.1"/>
    </source>
</evidence>
<evidence type="ECO:0000256" key="3">
    <source>
        <dbReference type="ARBA" id="ARBA00023157"/>
    </source>
</evidence>
<dbReference type="SUPFAM" id="SSF52833">
    <property type="entry name" value="Thioredoxin-like"/>
    <property type="match status" value="1"/>
</dbReference>
<organism evidence="6 7">
    <name type="scientific">Neomesorhizobium albiziae</name>
    <dbReference type="NCBI Taxonomy" id="335020"/>
    <lineage>
        <taxon>Bacteria</taxon>
        <taxon>Pseudomonadati</taxon>
        <taxon>Pseudomonadota</taxon>
        <taxon>Alphaproteobacteria</taxon>
        <taxon>Hyphomicrobiales</taxon>
        <taxon>Phyllobacteriaceae</taxon>
        <taxon>Neomesorhizobium</taxon>
    </lineage>
</organism>
<dbReference type="Gene3D" id="3.40.30.10">
    <property type="entry name" value="Glutaredoxin"/>
    <property type="match status" value="1"/>
</dbReference>
<keyword evidence="4" id="KW-0676">Redox-active center</keyword>
<evidence type="ECO:0000256" key="4">
    <source>
        <dbReference type="ARBA" id="ARBA00023284"/>
    </source>
</evidence>
<dbReference type="InterPro" id="IPR036249">
    <property type="entry name" value="Thioredoxin-like_sf"/>
</dbReference>
<keyword evidence="6" id="KW-0413">Isomerase</keyword>
<gene>
    <name evidence="6" type="ORF">SAMN04488498_1122</name>
</gene>
<evidence type="ECO:0000313" key="7">
    <source>
        <dbReference type="Proteomes" id="UP000323300"/>
    </source>
</evidence>
<evidence type="ECO:0000256" key="2">
    <source>
        <dbReference type="ARBA" id="ARBA00023002"/>
    </source>
</evidence>
<evidence type="ECO:0000256" key="1">
    <source>
        <dbReference type="ARBA" id="ARBA00022729"/>
    </source>
</evidence>
<dbReference type="GO" id="GO:0016853">
    <property type="term" value="F:isomerase activity"/>
    <property type="evidence" value="ECO:0007669"/>
    <property type="project" value="UniProtKB-KW"/>
</dbReference>